<dbReference type="Proteomes" id="UP000602510">
    <property type="component" value="Unassembled WGS sequence"/>
</dbReference>
<name>A0A833T1J2_PHYIN</name>
<keyword evidence="3" id="KW-1185">Reference proteome</keyword>
<organism evidence="1 3">
    <name type="scientific">Phytophthora infestans</name>
    <name type="common">Potato late blight agent</name>
    <name type="synonym">Botrytis infestans</name>
    <dbReference type="NCBI Taxonomy" id="4787"/>
    <lineage>
        <taxon>Eukaryota</taxon>
        <taxon>Sar</taxon>
        <taxon>Stramenopiles</taxon>
        <taxon>Oomycota</taxon>
        <taxon>Peronosporomycetes</taxon>
        <taxon>Peronosporales</taxon>
        <taxon>Peronosporaceae</taxon>
        <taxon>Phytophthora</taxon>
    </lineage>
</organism>
<reference evidence="1" key="1">
    <citation type="submission" date="2020-04" db="EMBL/GenBank/DDBJ databases">
        <title>Hybrid Assembly of Korean Phytophthora infestans isolates.</title>
        <authorList>
            <person name="Prokchorchik M."/>
            <person name="Lee Y."/>
            <person name="Seo J."/>
            <person name="Cho J.-H."/>
            <person name="Park Y.-E."/>
            <person name="Jang D.-C."/>
            <person name="Im J.-S."/>
            <person name="Choi J.-G."/>
            <person name="Park H.-J."/>
            <person name="Lee G.-B."/>
            <person name="Lee Y.-G."/>
            <person name="Hong S.-Y."/>
            <person name="Cho K."/>
            <person name="Sohn K.H."/>
        </authorList>
    </citation>
    <scope>NUCLEOTIDE SEQUENCE</scope>
    <source>
        <strain evidence="1">KR_1_A1</strain>
        <strain evidence="2">KR_2_A2</strain>
    </source>
</reference>
<dbReference type="AlphaFoldDB" id="A0A833T1J2"/>
<proteinExistence type="predicted"/>
<sequence length="149" mass="16870">MLVPLVSFLKKARSDPEVWKLVVNTLKVWLCQESLVVIYPTYFYIFTTLPADAKTPFAFLLPVIKIFLRNVMSRTVVHLSDEIPEVVLMNVEVFNSLFMSYCMQNTPSIWTTLGLIAIDGDQMIASMRDVAVCDPEIASAEGASEFRAW</sequence>
<evidence type="ECO:0000313" key="1">
    <source>
        <dbReference type="EMBL" id="KAF4040914.1"/>
    </source>
</evidence>
<dbReference type="Proteomes" id="UP000704712">
    <property type="component" value="Unassembled WGS sequence"/>
</dbReference>
<accession>A0A833T1J2</accession>
<dbReference type="EMBL" id="WSZM01000135">
    <property type="protein sequence ID" value="KAF4040914.1"/>
    <property type="molecule type" value="Genomic_DNA"/>
</dbReference>
<protein>
    <submittedName>
        <fullName evidence="1">Uncharacterized protein</fullName>
    </submittedName>
</protein>
<gene>
    <name evidence="1" type="ORF">GN244_ATG06957</name>
    <name evidence="2" type="ORF">GN958_ATG02808</name>
</gene>
<comment type="caution">
    <text evidence="1">The sequence shown here is derived from an EMBL/GenBank/DDBJ whole genome shotgun (WGS) entry which is preliminary data.</text>
</comment>
<dbReference type="EMBL" id="JAACNO010000374">
    <property type="protein sequence ID" value="KAF4147998.1"/>
    <property type="molecule type" value="Genomic_DNA"/>
</dbReference>
<evidence type="ECO:0000313" key="3">
    <source>
        <dbReference type="Proteomes" id="UP000602510"/>
    </source>
</evidence>
<evidence type="ECO:0000313" key="2">
    <source>
        <dbReference type="EMBL" id="KAF4147998.1"/>
    </source>
</evidence>